<dbReference type="RefSeq" id="WP_354553546.1">
    <property type="nucleotide sequence ID" value="NZ_JBEPSM010000003.1"/>
</dbReference>
<accession>A0ABV2R5M4</accession>
<keyword evidence="9" id="KW-1185">Reference proteome</keyword>
<organism evidence="8 9">
    <name type="scientific">Kaistia defluvii</name>
    <dbReference type="NCBI Taxonomy" id="410841"/>
    <lineage>
        <taxon>Bacteria</taxon>
        <taxon>Pseudomonadati</taxon>
        <taxon>Pseudomonadota</taxon>
        <taxon>Alphaproteobacteria</taxon>
        <taxon>Hyphomicrobiales</taxon>
        <taxon>Kaistiaceae</taxon>
        <taxon>Kaistia</taxon>
    </lineage>
</organism>
<keyword evidence="2" id="KW-0813">Transport</keyword>
<dbReference type="EMBL" id="JBEPSM010000003">
    <property type="protein sequence ID" value="MET4636013.1"/>
    <property type="molecule type" value="Genomic_DNA"/>
</dbReference>
<gene>
    <name evidence="8" type="ORF">ABIE08_003964</name>
</gene>
<dbReference type="Pfam" id="PF03547">
    <property type="entry name" value="Mem_trans"/>
    <property type="match status" value="2"/>
</dbReference>
<feature type="transmembrane region" description="Helical" evidence="7">
    <location>
        <begin position="34"/>
        <end position="53"/>
    </location>
</feature>
<dbReference type="PANTHER" id="PTHR36838:SF1">
    <property type="entry name" value="SLR1864 PROTEIN"/>
    <property type="match status" value="1"/>
</dbReference>
<feature type="transmembrane region" description="Helical" evidence="7">
    <location>
        <begin position="253"/>
        <end position="270"/>
    </location>
</feature>
<evidence type="ECO:0000256" key="3">
    <source>
        <dbReference type="ARBA" id="ARBA00022475"/>
    </source>
</evidence>
<keyword evidence="4 7" id="KW-0812">Transmembrane</keyword>
<feature type="transmembrane region" description="Helical" evidence="7">
    <location>
        <begin position="193"/>
        <end position="213"/>
    </location>
</feature>
<feature type="transmembrane region" description="Helical" evidence="7">
    <location>
        <begin position="65"/>
        <end position="89"/>
    </location>
</feature>
<dbReference type="InterPro" id="IPR004776">
    <property type="entry name" value="Mem_transp_PIN-like"/>
</dbReference>
<feature type="transmembrane region" description="Helical" evidence="7">
    <location>
        <begin position="282"/>
        <end position="305"/>
    </location>
</feature>
<evidence type="ECO:0000256" key="4">
    <source>
        <dbReference type="ARBA" id="ARBA00022692"/>
    </source>
</evidence>
<sequence>MTAVIQDIVSIFFVLALGYFGGKRNIFDQDQAAGFNKLVLDFCLPAVLFVSIVKSSREELFSDSRIFLISVAVLIGWYVVAFLGAKLVFKHDKQEAGIAGLSAAAPTVGFLGIAVLAPLFGGAAALSVAVLALIVNVLQVPLGMFFVAPAGTKPAAALARAIKEPVVLAPLIAVVLVLVGVRVPDLIDPPLTLIGHANSGVAVFAAGLVLSAHKFEFGVEVVWNSLVKMILMPATMLAAGLYFGVSGARLEEIVLLAALPPAFTGIVMAGRFQTYVSLASSTLIVCVLAFAVAAPAWIAIVRHFVAG</sequence>
<evidence type="ECO:0000256" key="1">
    <source>
        <dbReference type="ARBA" id="ARBA00004141"/>
    </source>
</evidence>
<keyword evidence="5 7" id="KW-1133">Transmembrane helix</keyword>
<proteinExistence type="predicted"/>
<evidence type="ECO:0000313" key="8">
    <source>
        <dbReference type="EMBL" id="MET4636013.1"/>
    </source>
</evidence>
<evidence type="ECO:0000256" key="6">
    <source>
        <dbReference type="ARBA" id="ARBA00023136"/>
    </source>
</evidence>
<evidence type="ECO:0000256" key="2">
    <source>
        <dbReference type="ARBA" id="ARBA00022448"/>
    </source>
</evidence>
<dbReference type="PANTHER" id="PTHR36838">
    <property type="entry name" value="AUXIN EFFLUX CARRIER FAMILY PROTEIN"/>
    <property type="match status" value="1"/>
</dbReference>
<feature type="transmembrane region" description="Helical" evidence="7">
    <location>
        <begin position="96"/>
        <end position="117"/>
    </location>
</feature>
<keyword evidence="3" id="KW-1003">Cell membrane</keyword>
<evidence type="ECO:0000256" key="7">
    <source>
        <dbReference type="SAM" id="Phobius"/>
    </source>
</evidence>
<feature type="transmembrane region" description="Helical" evidence="7">
    <location>
        <begin position="225"/>
        <end position="247"/>
    </location>
</feature>
<protein>
    <submittedName>
        <fullName evidence="8">Malonate transporter</fullName>
    </submittedName>
</protein>
<evidence type="ECO:0000313" key="9">
    <source>
        <dbReference type="Proteomes" id="UP001549321"/>
    </source>
</evidence>
<keyword evidence="6 7" id="KW-0472">Membrane</keyword>
<feature type="transmembrane region" description="Helical" evidence="7">
    <location>
        <begin position="123"/>
        <end position="147"/>
    </location>
</feature>
<dbReference type="Proteomes" id="UP001549321">
    <property type="component" value="Unassembled WGS sequence"/>
</dbReference>
<reference evidence="8 9" key="1">
    <citation type="submission" date="2024-06" db="EMBL/GenBank/DDBJ databases">
        <title>Sorghum-associated microbial communities from plants grown in Nebraska, USA.</title>
        <authorList>
            <person name="Schachtman D."/>
        </authorList>
    </citation>
    <scope>NUCLEOTIDE SEQUENCE [LARGE SCALE GENOMIC DNA]</scope>
    <source>
        <strain evidence="8 9">3207</strain>
    </source>
</reference>
<feature type="transmembrane region" description="Helical" evidence="7">
    <location>
        <begin position="167"/>
        <end position="187"/>
    </location>
</feature>
<name>A0ABV2R5M4_9HYPH</name>
<feature type="transmembrane region" description="Helical" evidence="7">
    <location>
        <begin position="6"/>
        <end position="22"/>
    </location>
</feature>
<evidence type="ECO:0000256" key="5">
    <source>
        <dbReference type="ARBA" id="ARBA00022989"/>
    </source>
</evidence>
<comment type="caution">
    <text evidence="8">The sequence shown here is derived from an EMBL/GenBank/DDBJ whole genome shotgun (WGS) entry which is preliminary data.</text>
</comment>
<comment type="subcellular location">
    <subcellularLocation>
        <location evidence="1">Membrane</location>
        <topology evidence="1">Multi-pass membrane protein</topology>
    </subcellularLocation>
</comment>